<reference evidence="1" key="1">
    <citation type="submission" date="2020-04" db="EMBL/GenBank/DDBJ databases">
        <authorList>
            <person name="Chiriac C."/>
            <person name="Salcher M."/>
            <person name="Ghai R."/>
            <person name="Kavagutti S V."/>
        </authorList>
    </citation>
    <scope>NUCLEOTIDE SEQUENCE</scope>
</reference>
<protein>
    <submittedName>
        <fullName evidence="1">Uncharacterized protein</fullName>
    </submittedName>
</protein>
<proteinExistence type="predicted"/>
<name>A0A6J5KPS6_9CAUD</name>
<dbReference type="EMBL" id="LR796169">
    <property type="protein sequence ID" value="CAB4123256.1"/>
    <property type="molecule type" value="Genomic_DNA"/>
</dbReference>
<dbReference type="Gene3D" id="3.30.40.190">
    <property type="match status" value="1"/>
</dbReference>
<gene>
    <name evidence="1" type="ORF">UFOVP42_1</name>
</gene>
<sequence length="37" mass="4351">MTKAEKEQYAKLARYGCILCKQLEVRNIDDSPTEMHH</sequence>
<evidence type="ECO:0000313" key="1">
    <source>
        <dbReference type="EMBL" id="CAB4123256.1"/>
    </source>
</evidence>
<organism evidence="1">
    <name type="scientific">uncultured Caudovirales phage</name>
    <dbReference type="NCBI Taxonomy" id="2100421"/>
    <lineage>
        <taxon>Viruses</taxon>
        <taxon>Duplodnaviria</taxon>
        <taxon>Heunggongvirae</taxon>
        <taxon>Uroviricota</taxon>
        <taxon>Caudoviricetes</taxon>
        <taxon>Peduoviridae</taxon>
        <taxon>Maltschvirus</taxon>
        <taxon>Maltschvirus maltsch</taxon>
    </lineage>
</organism>
<accession>A0A6J5KPS6</accession>
<feature type="non-terminal residue" evidence="1">
    <location>
        <position position="37"/>
    </location>
</feature>